<comment type="caution">
    <text evidence="2">The sequence shown here is derived from an EMBL/GenBank/DDBJ whole genome shotgun (WGS) entry which is preliminary data.</text>
</comment>
<dbReference type="EMBL" id="BMJC01000005">
    <property type="protein sequence ID" value="GGB15223.1"/>
    <property type="molecule type" value="Genomic_DNA"/>
</dbReference>
<evidence type="ECO:0000259" key="1">
    <source>
        <dbReference type="Pfam" id="PF24722"/>
    </source>
</evidence>
<organism evidence="2 3">
    <name type="scientific">Puia dinghuensis</name>
    <dbReference type="NCBI Taxonomy" id="1792502"/>
    <lineage>
        <taxon>Bacteria</taxon>
        <taxon>Pseudomonadati</taxon>
        <taxon>Bacteroidota</taxon>
        <taxon>Chitinophagia</taxon>
        <taxon>Chitinophagales</taxon>
        <taxon>Chitinophagaceae</taxon>
        <taxon>Puia</taxon>
    </lineage>
</organism>
<accession>A0A8J2XUZ1</accession>
<dbReference type="Proteomes" id="UP000607559">
    <property type="component" value="Unassembled WGS sequence"/>
</dbReference>
<dbReference type="Pfam" id="PF24722">
    <property type="entry name" value="DUF7674"/>
    <property type="match status" value="1"/>
</dbReference>
<reference evidence="2" key="1">
    <citation type="journal article" date="2014" name="Int. J. Syst. Evol. Microbiol.">
        <title>Complete genome sequence of Corynebacterium casei LMG S-19264T (=DSM 44701T), isolated from a smear-ripened cheese.</title>
        <authorList>
            <consortium name="US DOE Joint Genome Institute (JGI-PGF)"/>
            <person name="Walter F."/>
            <person name="Albersmeier A."/>
            <person name="Kalinowski J."/>
            <person name="Ruckert C."/>
        </authorList>
    </citation>
    <scope>NUCLEOTIDE SEQUENCE</scope>
    <source>
        <strain evidence="2">CGMCC 1.15448</strain>
    </source>
</reference>
<reference evidence="2" key="2">
    <citation type="submission" date="2020-09" db="EMBL/GenBank/DDBJ databases">
        <authorList>
            <person name="Sun Q."/>
            <person name="Zhou Y."/>
        </authorList>
    </citation>
    <scope>NUCLEOTIDE SEQUENCE</scope>
    <source>
        <strain evidence="2">CGMCC 1.15448</strain>
    </source>
</reference>
<dbReference type="AlphaFoldDB" id="A0A8J2XUZ1"/>
<evidence type="ECO:0000313" key="2">
    <source>
        <dbReference type="EMBL" id="GGB15223.1"/>
    </source>
</evidence>
<gene>
    <name evidence="2" type="ORF">GCM10011511_43700</name>
</gene>
<name>A0A8J2XUZ1_9BACT</name>
<dbReference type="InterPro" id="IPR056091">
    <property type="entry name" value="DUF7674"/>
</dbReference>
<keyword evidence="3" id="KW-1185">Reference proteome</keyword>
<feature type="domain" description="DUF7674" evidence="1">
    <location>
        <begin position="9"/>
        <end position="91"/>
    </location>
</feature>
<protein>
    <recommendedName>
        <fullName evidence="1">DUF7674 domain-containing protein</fullName>
    </recommendedName>
</protein>
<dbReference type="RefSeq" id="WP_188935812.1">
    <property type="nucleotide sequence ID" value="NZ_BMJC01000005.1"/>
</dbReference>
<proteinExistence type="predicted"/>
<sequence>MFSQQEMPALIQLLTDFTKRMALEHDFQTVRKCMTLMGRLYEKGNMQTRNAIENIFIYSFSTMMCSCNIVEWKVIRAAMPEPLYALYVQQVSKP</sequence>
<evidence type="ECO:0000313" key="3">
    <source>
        <dbReference type="Proteomes" id="UP000607559"/>
    </source>
</evidence>